<dbReference type="CDD" id="cd03786">
    <property type="entry name" value="GTB_UDP-GlcNAc_2-Epimerase"/>
    <property type="match status" value="1"/>
</dbReference>
<reference evidence="6 7" key="1">
    <citation type="submission" date="2020-02" db="EMBL/GenBank/DDBJ databases">
        <authorList>
            <person name="Li X.-J."/>
            <person name="Feng X.-M."/>
        </authorList>
    </citation>
    <scope>NUCLEOTIDE SEQUENCE [LARGE SCALE GENOMIC DNA]</scope>
    <source>
        <strain evidence="6 7">CGMCC 4.7225</strain>
    </source>
</reference>
<evidence type="ECO:0000256" key="1">
    <source>
        <dbReference type="ARBA" id="ARBA00023235"/>
    </source>
</evidence>
<sequence>MFQGKRTVLVAYGSRPEAIKLAPVVAEIHRSAWLHPVVAVSGQSRDALRPVHQLFGIVPDADLDLELGGSPARVGSQALEAYSTFLASADFDAVVVQGDTPTAFAAALAGFYARVPVVHVEAGLRTGYFYSPFPEEVHRRLIAQVASLHLAPTAMSRENLLEEGIYPGDVCVTGNTVIDSLLQATGMRKPTGDPEVDEAITSGRPILLVTAERRGWRTTDVAAIGRAVSAIARLRPDLLVVVVAEEETVAGEMLEAHRGAHGSIRVLEPLPYGPFSRLLSRSVAVLTDSGGIQEEAPTFGVPVFVTREATERPEALEAGTARLVGTQLGAIVNAVLRVLDSSGSRVAAETGNPFGDGRASRRVRAAIEELLGVGRRLPEFGAPARRVDSAKAS</sequence>
<comment type="caution">
    <text evidence="6">The sequence shown here is derived from an EMBL/GenBank/DDBJ whole genome shotgun (WGS) entry which is preliminary data.</text>
</comment>
<keyword evidence="7" id="KW-1185">Reference proteome</keyword>
<dbReference type="EMBL" id="JAAGOB010000006">
    <property type="protein sequence ID" value="NED96066.1"/>
    <property type="molecule type" value="Genomic_DNA"/>
</dbReference>
<proteinExistence type="inferred from homology"/>
<organism evidence="6 7">
    <name type="scientific">Phytoactinopolyspora alkaliphila</name>
    <dbReference type="NCBI Taxonomy" id="1783498"/>
    <lineage>
        <taxon>Bacteria</taxon>
        <taxon>Bacillati</taxon>
        <taxon>Actinomycetota</taxon>
        <taxon>Actinomycetes</taxon>
        <taxon>Jiangellales</taxon>
        <taxon>Jiangellaceae</taxon>
        <taxon>Phytoactinopolyspora</taxon>
    </lineage>
</organism>
<dbReference type="NCBIfam" id="TIGR00236">
    <property type="entry name" value="wecB"/>
    <property type="match status" value="1"/>
</dbReference>
<evidence type="ECO:0000259" key="5">
    <source>
        <dbReference type="Pfam" id="PF02350"/>
    </source>
</evidence>
<dbReference type="PANTHER" id="PTHR43174:SF2">
    <property type="entry name" value="UDP-N-ACETYLGLUCOSAMINE 2-EPIMERASE"/>
    <property type="match status" value="1"/>
</dbReference>
<dbReference type="InterPro" id="IPR003331">
    <property type="entry name" value="UDP_GlcNAc_Epimerase_2_dom"/>
</dbReference>
<dbReference type="SUPFAM" id="SSF53756">
    <property type="entry name" value="UDP-Glycosyltransferase/glycogen phosphorylase"/>
    <property type="match status" value="1"/>
</dbReference>
<evidence type="ECO:0000256" key="4">
    <source>
        <dbReference type="RuleBase" id="RU003513"/>
    </source>
</evidence>
<dbReference type="GO" id="GO:0008761">
    <property type="term" value="F:UDP-N-acetylglucosamine 2-epimerase activity"/>
    <property type="evidence" value="ECO:0007669"/>
    <property type="project" value="UniProtKB-EC"/>
</dbReference>
<dbReference type="RefSeq" id="WP_163818861.1">
    <property type="nucleotide sequence ID" value="NZ_JAAGOB010000006.1"/>
</dbReference>
<dbReference type="Gene3D" id="3.40.50.2000">
    <property type="entry name" value="Glycogen Phosphorylase B"/>
    <property type="match status" value="2"/>
</dbReference>
<evidence type="ECO:0000256" key="2">
    <source>
        <dbReference type="ARBA" id="ARBA00038209"/>
    </source>
</evidence>
<feature type="domain" description="UDP-N-acetylglucosamine 2-epimerase" evidence="5">
    <location>
        <begin position="27"/>
        <end position="367"/>
    </location>
</feature>
<dbReference type="PANTHER" id="PTHR43174">
    <property type="entry name" value="UDP-N-ACETYLGLUCOSAMINE 2-EPIMERASE"/>
    <property type="match status" value="1"/>
</dbReference>
<comment type="similarity">
    <text evidence="2 4">Belongs to the UDP-N-acetylglucosamine 2-epimerase family.</text>
</comment>
<name>A0A6N9YM01_9ACTN</name>
<dbReference type="Pfam" id="PF02350">
    <property type="entry name" value="Epimerase_2"/>
    <property type="match status" value="1"/>
</dbReference>
<accession>A0A6N9YM01</accession>
<dbReference type="EC" id="5.1.3.14" evidence="3"/>
<dbReference type="InterPro" id="IPR029767">
    <property type="entry name" value="WecB-like"/>
</dbReference>
<evidence type="ECO:0000256" key="3">
    <source>
        <dbReference type="ARBA" id="ARBA00038858"/>
    </source>
</evidence>
<evidence type="ECO:0000313" key="6">
    <source>
        <dbReference type="EMBL" id="NED96066.1"/>
    </source>
</evidence>
<keyword evidence="1 4" id="KW-0413">Isomerase</keyword>
<evidence type="ECO:0000313" key="7">
    <source>
        <dbReference type="Proteomes" id="UP000469185"/>
    </source>
</evidence>
<dbReference type="Proteomes" id="UP000469185">
    <property type="component" value="Unassembled WGS sequence"/>
</dbReference>
<gene>
    <name evidence="6" type="primary">wecB</name>
    <name evidence="6" type="ORF">G1H11_12180</name>
</gene>
<protein>
    <recommendedName>
        <fullName evidence="3">UDP-N-acetylglucosamine 2-epimerase (non-hydrolyzing)</fullName>
        <ecNumber evidence="3">5.1.3.14</ecNumber>
    </recommendedName>
</protein>
<dbReference type="AlphaFoldDB" id="A0A6N9YM01"/>